<dbReference type="PANTHER" id="PTHR21261:SF17">
    <property type="entry name" value="BEAT VI"/>
    <property type="match status" value="1"/>
</dbReference>
<evidence type="ECO:0000313" key="4">
    <source>
        <dbReference type="EnsemblMetazoa" id="AAEL013758-PA"/>
    </source>
</evidence>
<reference evidence="4 5" key="1">
    <citation type="submission" date="2017-06" db="EMBL/GenBank/DDBJ databases">
        <title>Aedes aegypti genome working group (AGWG) sequencing and assembly.</title>
        <authorList>
            <consortium name="Aedes aegypti Genome Working Group (AGWG)"/>
            <person name="Matthews B.J."/>
        </authorList>
    </citation>
    <scope>NUCLEOTIDE SEQUENCE [LARGE SCALE GENOMIC DNA]</scope>
    <source>
        <strain evidence="4 5">LVP_AGWG</strain>
    </source>
</reference>
<gene>
    <name evidence="4" type="primary">5578571</name>
</gene>
<evidence type="ECO:0000256" key="1">
    <source>
        <dbReference type="SAM" id="MobiDB-lite"/>
    </source>
</evidence>
<proteinExistence type="predicted"/>
<evidence type="ECO:0000313" key="5">
    <source>
        <dbReference type="Proteomes" id="UP000008820"/>
    </source>
</evidence>
<dbReference type="SUPFAM" id="SSF48726">
    <property type="entry name" value="Immunoglobulin"/>
    <property type="match status" value="2"/>
</dbReference>
<feature type="transmembrane region" description="Helical" evidence="2">
    <location>
        <begin position="63"/>
        <end position="84"/>
    </location>
</feature>
<dbReference type="InParanoid" id="A0A1S4G0B0"/>
<dbReference type="InterPro" id="IPR007110">
    <property type="entry name" value="Ig-like_dom"/>
</dbReference>
<evidence type="ECO:0000259" key="3">
    <source>
        <dbReference type="PROSITE" id="PS50835"/>
    </source>
</evidence>
<organism evidence="4 5">
    <name type="scientific">Aedes aegypti</name>
    <name type="common">Yellowfever mosquito</name>
    <name type="synonym">Culex aegypti</name>
    <dbReference type="NCBI Taxonomy" id="7159"/>
    <lineage>
        <taxon>Eukaryota</taxon>
        <taxon>Metazoa</taxon>
        <taxon>Ecdysozoa</taxon>
        <taxon>Arthropoda</taxon>
        <taxon>Hexapoda</taxon>
        <taxon>Insecta</taxon>
        <taxon>Pterygota</taxon>
        <taxon>Neoptera</taxon>
        <taxon>Endopterygota</taxon>
        <taxon>Diptera</taxon>
        <taxon>Nematocera</taxon>
        <taxon>Culicoidea</taxon>
        <taxon>Culicidae</taxon>
        <taxon>Culicinae</taxon>
        <taxon>Aedini</taxon>
        <taxon>Aedes</taxon>
        <taxon>Stegomyia</taxon>
    </lineage>
</organism>
<dbReference type="FunCoup" id="A0A1S4G0B0">
    <property type="interactions" value="77"/>
</dbReference>
<keyword evidence="2" id="KW-0472">Membrane</keyword>
<dbReference type="InterPro" id="IPR013783">
    <property type="entry name" value="Ig-like_fold"/>
</dbReference>
<dbReference type="Proteomes" id="UP000008820">
    <property type="component" value="Chromosome 1"/>
</dbReference>
<dbReference type="InterPro" id="IPR036179">
    <property type="entry name" value="Ig-like_dom_sf"/>
</dbReference>
<feature type="domain" description="Ig-like" evidence="3">
    <location>
        <begin position="200"/>
        <end position="238"/>
    </location>
</feature>
<dbReference type="FunFam" id="2.60.40.10:FF:000437">
    <property type="entry name" value="Beat-IIIc, isoform A"/>
    <property type="match status" value="1"/>
</dbReference>
<keyword evidence="5" id="KW-1185">Reference proteome</keyword>
<keyword evidence="2" id="KW-1133">Transmembrane helix</keyword>
<reference evidence="4" key="2">
    <citation type="submission" date="2020-05" db="UniProtKB">
        <authorList>
            <consortium name="EnsemblMetazoa"/>
        </authorList>
    </citation>
    <scope>IDENTIFICATION</scope>
    <source>
        <strain evidence="4">LVP_AGWG</strain>
    </source>
</reference>
<feature type="domain" description="Ig-like" evidence="3">
    <location>
        <begin position="98"/>
        <end position="188"/>
    </location>
</feature>
<dbReference type="EnsemblMetazoa" id="AAEL013758-RA">
    <property type="protein sequence ID" value="AAEL013758-PA"/>
    <property type="gene ID" value="AAEL013758"/>
</dbReference>
<accession>A0A1S4G0B0</accession>
<dbReference type="PANTHER" id="PTHR21261">
    <property type="entry name" value="BEAT PROTEIN"/>
    <property type="match status" value="1"/>
</dbReference>
<evidence type="ECO:0000256" key="2">
    <source>
        <dbReference type="SAM" id="Phobius"/>
    </source>
</evidence>
<sequence length="372" mass="41847">MTKSFTGESQRCRRRRPQQQASRNSNINSTMGESIDRSHLSSGKSRSTFTAAMSKRRKIVYGWFNFIFLCWLMLTEQFVSVLSLKDLKIFVPDAVIMGNAATLTCQFELEKASLYSVRWYFEAEEFYRYVPKESPPARTFPVSGITVDETQSDSQSVTLRGVTRDLTGQFQCEVSEDAPLFHTDIRFARMQVVELPKEDPQMQLEKTHITTGDSFRAICTVGTSFPSANITWYINSKKIHRSPYQRITYRSYEGTPTFSSLDMYPHSQVLQDIYQTMPPMQTSLAIMCEISILHIYTKSVHKMLIVSDLVTTVSPSLLGLDGSHNRRNGDPDNSALTVSGVGVAGSSSVMIWSSILAVAVVYHRCGKGGRGL</sequence>
<dbReference type="AlphaFoldDB" id="A0A1S4G0B0"/>
<dbReference type="PROSITE" id="PS50835">
    <property type="entry name" value="IG_LIKE"/>
    <property type="match status" value="2"/>
</dbReference>
<keyword evidence="2" id="KW-0812">Transmembrane</keyword>
<feature type="region of interest" description="Disordered" evidence="1">
    <location>
        <begin position="1"/>
        <end position="42"/>
    </location>
</feature>
<name>A0A1S4G0B0_AEDAE</name>
<dbReference type="Gene3D" id="2.60.40.10">
    <property type="entry name" value="Immunoglobulins"/>
    <property type="match status" value="2"/>
</dbReference>
<dbReference type="OrthoDB" id="6343941at2759"/>
<protein>
    <recommendedName>
        <fullName evidence="3">Ig-like domain-containing protein</fullName>
    </recommendedName>
</protein>
<dbReference type="VEuPathDB" id="VectorBase:AAEL013758"/>